<proteinExistence type="predicted"/>
<accession>A0A2P7UYW5</accession>
<keyword evidence="2" id="KW-1185">Reference proteome</keyword>
<dbReference type="AlphaFoldDB" id="A0A2P7UYW5"/>
<evidence type="ECO:0000313" key="1">
    <source>
        <dbReference type="EMBL" id="PSJ92161.1"/>
    </source>
</evidence>
<dbReference type="Proteomes" id="UP000240419">
    <property type="component" value="Unassembled WGS sequence"/>
</dbReference>
<protein>
    <submittedName>
        <fullName evidence="1">Uncharacterized protein</fullName>
    </submittedName>
</protein>
<comment type="caution">
    <text evidence="1">The sequence shown here is derived from an EMBL/GenBank/DDBJ whole genome shotgun (WGS) entry which is preliminary data.</text>
</comment>
<name>A0A2P7UYW5_9BACL</name>
<evidence type="ECO:0000313" key="2">
    <source>
        <dbReference type="Proteomes" id="UP000240419"/>
    </source>
</evidence>
<dbReference type="EMBL" id="PXZM01000035">
    <property type="protein sequence ID" value="PSJ92161.1"/>
    <property type="molecule type" value="Genomic_DNA"/>
</dbReference>
<organism evidence="1 2">
    <name type="scientific">Brevibacillus fortis</name>
    <dbReference type="NCBI Taxonomy" id="2126352"/>
    <lineage>
        <taxon>Bacteria</taxon>
        <taxon>Bacillati</taxon>
        <taxon>Bacillota</taxon>
        <taxon>Bacilli</taxon>
        <taxon>Bacillales</taxon>
        <taxon>Paenibacillaceae</taxon>
        <taxon>Brevibacillus</taxon>
    </lineage>
</organism>
<sequence>MVDFQQMWSPKSCYMFSSRLYPLFVRAVSFQTCSRTSLQQCYLHLLNRFISQSRDAYLIHLLNHSQGVNQEELRRKKCISSPSASGALPNVEMNSGEFQLHL</sequence>
<reference evidence="1 2" key="1">
    <citation type="submission" date="2018-03" db="EMBL/GenBank/DDBJ databases">
        <title>Brevisbacillus phylogenomics.</title>
        <authorList>
            <person name="Dunlap C."/>
        </authorList>
    </citation>
    <scope>NUCLEOTIDE SEQUENCE [LARGE SCALE GENOMIC DNA]</scope>
    <source>
        <strain evidence="1 2">NRRL NRS-1210</strain>
    </source>
</reference>
<gene>
    <name evidence="1" type="ORF">C7R93_20505</name>
</gene>